<dbReference type="AlphaFoldDB" id="A0A212JTD9"/>
<feature type="transmembrane region" description="Helical" evidence="1">
    <location>
        <begin position="109"/>
        <end position="129"/>
    </location>
</feature>
<accession>A0A212JTD9</accession>
<evidence type="ECO:0000313" key="2">
    <source>
        <dbReference type="EMBL" id="SBW02714.1"/>
    </source>
</evidence>
<evidence type="ECO:0008006" key="3">
    <source>
        <dbReference type="Google" id="ProtNLM"/>
    </source>
</evidence>
<sequence length="153" mass="17663">MRKLLRSIVLWTFCGTLFFLFEVIWKSAHSNPEAISWTMLVLAAIICIPLDLANEHMPWCMPIWQQAILGGLGITAAELVAGLVLNVWLGMGVWDYSHLPLNLWGQISLVWSMVWVVVAGVGIVFLDWLRYWLYNEIRPHYCVRKRRGRSVHT</sequence>
<dbReference type="EMBL" id="FLUN01000001">
    <property type="protein sequence ID" value="SBW02714.1"/>
    <property type="molecule type" value="Genomic_DNA"/>
</dbReference>
<protein>
    <recommendedName>
        <fullName evidence="3">ABC-transporter type IV</fullName>
    </recommendedName>
</protein>
<keyword evidence="1" id="KW-0812">Transmembrane</keyword>
<name>A0A212JTD9_9FIRM</name>
<dbReference type="Pfam" id="PF06541">
    <property type="entry name" value="ABC_trans_CmpB"/>
    <property type="match status" value="1"/>
</dbReference>
<evidence type="ECO:0000256" key="1">
    <source>
        <dbReference type="SAM" id="Phobius"/>
    </source>
</evidence>
<feature type="transmembrane region" description="Helical" evidence="1">
    <location>
        <begin position="7"/>
        <end position="28"/>
    </location>
</feature>
<feature type="transmembrane region" description="Helical" evidence="1">
    <location>
        <begin position="66"/>
        <end position="89"/>
    </location>
</feature>
<keyword evidence="1" id="KW-1133">Transmembrane helix</keyword>
<gene>
    <name evidence="2" type="ORF">KL86CLO1_11686</name>
</gene>
<feature type="transmembrane region" description="Helical" evidence="1">
    <location>
        <begin position="34"/>
        <end position="54"/>
    </location>
</feature>
<proteinExistence type="predicted"/>
<reference evidence="2" key="1">
    <citation type="submission" date="2016-04" db="EMBL/GenBank/DDBJ databases">
        <authorList>
            <person name="Evans L.H."/>
            <person name="Alamgir A."/>
            <person name="Owens N."/>
            <person name="Weber N.D."/>
            <person name="Virtaneva K."/>
            <person name="Barbian K."/>
            <person name="Babar A."/>
            <person name="Rosenke K."/>
        </authorList>
    </citation>
    <scope>NUCLEOTIDE SEQUENCE</scope>
    <source>
        <strain evidence="2">86</strain>
    </source>
</reference>
<dbReference type="InterPro" id="IPR010540">
    <property type="entry name" value="CmpB_TMEM229"/>
</dbReference>
<keyword evidence="1" id="KW-0472">Membrane</keyword>
<organism evidence="2">
    <name type="scientific">uncultured Eubacteriales bacterium</name>
    <dbReference type="NCBI Taxonomy" id="172733"/>
    <lineage>
        <taxon>Bacteria</taxon>
        <taxon>Bacillati</taxon>
        <taxon>Bacillota</taxon>
        <taxon>Clostridia</taxon>
        <taxon>Eubacteriales</taxon>
        <taxon>environmental samples</taxon>
    </lineage>
</organism>